<comment type="caution">
    <text evidence="1">The sequence shown here is derived from an EMBL/GenBank/DDBJ whole genome shotgun (WGS) entry which is preliminary data.</text>
</comment>
<name>A0ABQ2QMN7_9GAMM</name>
<evidence type="ECO:0000313" key="2">
    <source>
        <dbReference type="Proteomes" id="UP000654004"/>
    </source>
</evidence>
<protein>
    <submittedName>
        <fullName evidence="1">Uncharacterized protein</fullName>
    </submittedName>
</protein>
<accession>A0ABQ2QMN7</accession>
<dbReference type="RefSeq" id="WP_188956583.1">
    <property type="nucleotide sequence ID" value="NZ_BMQW01000005.1"/>
</dbReference>
<dbReference type="Proteomes" id="UP000654004">
    <property type="component" value="Unassembled WGS sequence"/>
</dbReference>
<evidence type="ECO:0000313" key="1">
    <source>
        <dbReference type="EMBL" id="GGP88627.1"/>
    </source>
</evidence>
<organism evidence="1 2">
    <name type="scientific">Shewanella ulleungensis</name>
    <dbReference type="NCBI Taxonomy" id="2282699"/>
    <lineage>
        <taxon>Bacteria</taxon>
        <taxon>Pseudomonadati</taxon>
        <taxon>Pseudomonadota</taxon>
        <taxon>Gammaproteobacteria</taxon>
        <taxon>Alteromonadales</taxon>
        <taxon>Shewanellaceae</taxon>
        <taxon>Shewanella</taxon>
    </lineage>
</organism>
<dbReference type="EMBL" id="BMQW01000005">
    <property type="protein sequence ID" value="GGP88627.1"/>
    <property type="molecule type" value="Genomic_DNA"/>
</dbReference>
<gene>
    <name evidence="1" type="ORF">GCM10009410_23280</name>
</gene>
<reference evidence="2" key="1">
    <citation type="journal article" date="2019" name="Int. J. Syst. Evol. Microbiol.">
        <title>The Global Catalogue of Microorganisms (GCM) 10K type strain sequencing project: providing services to taxonomists for standard genome sequencing and annotation.</title>
        <authorList>
            <consortium name="The Broad Institute Genomics Platform"/>
            <consortium name="The Broad Institute Genome Sequencing Center for Infectious Disease"/>
            <person name="Wu L."/>
            <person name="Ma J."/>
        </authorList>
    </citation>
    <scope>NUCLEOTIDE SEQUENCE [LARGE SCALE GENOMIC DNA]</scope>
    <source>
        <strain evidence="2">JCM 32305</strain>
    </source>
</reference>
<proteinExistence type="predicted"/>
<sequence length="72" mass="8078">MQFCIVNVALDHTGQSEVHNDLLICGMLHSFILAKSITWTHEIDIVVPYLYDSASAGARQHCFWRALKYGAA</sequence>
<keyword evidence="2" id="KW-1185">Reference proteome</keyword>